<evidence type="ECO:0000313" key="2">
    <source>
        <dbReference type="Proteomes" id="UP000193719"/>
    </source>
</evidence>
<evidence type="ECO:0000313" key="1">
    <source>
        <dbReference type="EMBL" id="ORX46433.1"/>
    </source>
</evidence>
<gene>
    <name evidence="1" type="ORF">BCR36DRAFT_398863</name>
</gene>
<dbReference type="AlphaFoldDB" id="A0A1Y1V4W7"/>
<protein>
    <submittedName>
        <fullName evidence="1">Uncharacterized protein</fullName>
    </submittedName>
</protein>
<dbReference type="OrthoDB" id="5596610at2759"/>
<dbReference type="Proteomes" id="UP000193719">
    <property type="component" value="Unassembled WGS sequence"/>
</dbReference>
<accession>A0A1Y1V4W7</accession>
<name>A0A1Y1V4W7_9FUNG</name>
<keyword evidence="2" id="KW-1185">Reference proteome</keyword>
<proteinExistence type="predicted"/>
<reference evidence="1 2" key="1">
    <citation type="submission" date="2016-08" db="EMBL/GenBank/DDBJ databases">
        <title>Genomes of anaerobic fungi encode conserved fungal cellulosomes for biomass hydrolysis.</title>
        <authorList>
            <consortium name="DOE Joint Genome Institute"/>
            <person name="Haitjema C.H."/>
            <person name="Gilmore S.P."/>
            <person name="Henske J.K."/>
            <person name="Solomon K.V."/>
            <person name="De Groot R."/>
            <person name="Kuo A."/>
            <person name="Mondo S.J."/>
            <person name="Salamov A.A."/>
            <person name="Labutti K."/>
            <person name="Zhao Z."/>
            <person name="Chiniquy J."/>
            <person name="Barry K."/>
            <person name="Brewer H.M."/>
            <person name="Purvine S.O."/>
            <person name="Wright A.T."/>
            <person name="Boxma B."/>
            <person name="Van Alen T."/>
            <person name="Hackstein J.H."/>
            <person name="Baker S.E."/>
            <person name="Grigoriev I.V."/>
            <person name="O'Malley M.A."/>
        </authorList>
    </citation>
    <scope>NUCLEOTIDE SEQUENCE [LARGE SCALE GENOMIC DNA]</scope>
    <source>
        <strain evidence="2">finn</strain>
    </source>
</reference>
<comment type="caution">
    <text evidence="1">The sequence shown here is derived from an EMBL/GenBank/DDBJ whole genome shotgun (WGS) entry which is preliminary data.</text>
</comment>
<sequence length="231" mass="26879">MSKSILKKSISKSNLKVQKHVSFNEMVSVGYTHHPDNYDRSVIETSTLTKKDIEEILKMREEMCKETQRLVKKQREIEMQILARREEESKRIASFKLAQLQKRMSKELRFQMEVQGFQNVLNHPWAMCQPPNGYYPPATTIPSNPSLYAQAPVQNNMAFSLPMVQKSYPAFRQSSPILPNQMFNNPNLMPNPLPQPTQSLYSYPVNPYQNYYYGEMMTPMGYNMLIPESVI</sequence>
<reference evidence="1 2" key="2">
    <citation type="submission" date="2016-08" db="EMBL/GenBank/DDBJ databases">
        <title>Pervasive Adenine N6-methylation of Active Genes in Fungi.</title>
        <authorList>
            <consortium name="DOE Joint Genome Institute"/>
            <person name="Mondo S.J."/>
            <person name="Dannebaum R.O."/>
            <person name="Kuo R.C."/>
            <person name="Labutti K."/>
            <person name="Haridas S."/>
            <person name="Kuo A."/>
            <person name="Salamov A."/>
            <person name="Ahrendt S.R."/>
            <person name="Lipzen A."/>
            <person name="Sullivan W."/>
            <person name="Andreopoulos W.B."/>
            <person name="Clum A."/>
            <person name="Lindquist E."/>
            <person name="Daum C."/>
            <person name="Ramamoorthy G.K."/>
            <person name="Gryganskyi A."/>
            <person name="Culley D."/>
            <person name="Magnuson J.K."/>
            <person name="James T.Y."/>
            <person name="O'Malley M.A."/>
            <person name="Stajich J.E."/>
            <person name="Spatafora J.W."/>
            <person name="Visel A."/>
            <person name="Grigoriev I.V."/>
        </authorList>
    </citation>
    <scope>NUCLEOTIDE SEQUENCE [LARGE SCALE GENOMIC DNA]</scope>
    <source>
        <strain evidence="2">finn</strain>
    </source>
</reference>
<organism evidence="1 2">
    <name type="scientific">Piromyces finnis</name>
    <dbReference type="NCBI Taxonomy" id="1754191"/>
    <lineage>
        <taxon>Eukaryota</taxon>
        <taxon>Fungi</taxon>
        <taxon>Fungi incertae sedis</taxon>
        <taxon>Chytridiomycota</taxon>
        <taxon>Chytridiomycota incertae sedis</taxon>
        <taxon>Neocallimastigomycetes</taxon>
        <taxon>Neocallimastigales</taxon>
        <taxon>Neocallimastigaceae</taxon>
        <taxon>Piromyces</taxon>
    </lineage>
</organism>
<dbReference type="EMBL" id="MCFH01000035">
    <property type="protein sequence ID" value="ORX46433.1"/>
    <property type="molecule type" value="Genomic_DNA"/>
</dbReference>